<evidence type="ECO:0000259" key="1">
    <source>
        <dbReference type="Pfam" id="PF02541"/>
    </source>
</evidence>
<sequence>MPSIQQNNTLVIDIGGGSTKIVYGANNTIEYQQTFPTGTVVTKEKFQLTKKISTSEVVALQKKVKHLITKGFQY</sequence>
<dbReference type="InterPro" id="IPR003695">
    <property type="entry name" value="Ppx_GppA_N"/>
</dbReference>
<organism evidence="2 3">
    <name type="scientific">Adonisia turfae CCMR0081</name>
    <dbReference type="NCBI Taxonomy" id="2292702"/>
    <lineage>
        <taxon>Bacteria</taxon>
        <taxon>Bacillati</taxon>
        <taxon>Cyanobacteriota</taxon>
        <taxon>Adonisia</taxon>
        <taxon>Adonisia turfae</taxon>
    </lineage>
</organism>
<evidence type="ECO:0000313" key="3">
    <source>
        <dbReference type="Proteomes" id="UP000481033"/>
    </source>
</evidence>
<dbReference type="Pfam" id="PF02541">
    <property type="entry name" value="Ppx-GppA"/>
    <property type="match status" value="1"/>
</dbReference>
<keyword evidence="3" id="KW-1185">Reference proteome</keyword>
<name>A0A6M0RXX3_9CYAN</name>
<protein>
    <recommendedName>
        <fullName evidence="1">Ppx/GppA phosphatase N-terminal domain-containing protein</fullName>
    </recommendedName>
</protein>
<dbReference type="Proteomes" id="UP000481033">
    <property type="component" value="Unassembled WGS sequence"/>
</dbReference>
<proteinExistence type="predicted"/>
<reference evidence="2 3" key="1">
    <citation type="journal article" date="2020" name="Microb. Ecol.">
        <title>Ecogenomics of the Marine Benthic Filamentous Cyanobacterium Adonisia.</title>
        <authorList>
            <person name="Walter J.M."/>
            <person name="Coutinho F.H."/>
            <person name="Leomil L."/>
            <person name="Hargreaves P.I."/>
            <person name="Campeao M.E."/>
            <person name="Vieira V.V."/>
            <person name="Silva B.S."/>
            <person name="Fistarol G.O."/>
            <person name="Salomon P.S."/>
            <person name="Sawabe T."/>
            <person name="Mino S."/>
            <person name="Hosokawa M."/>
            <person name="Miyashita H."/>
            <person name="Maruyama F."/>
            <person name="van Verk M.C."/>
            <person name="Dutilh B.E."/>
            <person name="Thompson C.C."/>
            <person name="Thompson F.L."/>
        </authorList>
    </citation>
    <scope>NUCLEOTIDE SEQUENCE [LARGE SCALE GENOMIC DNA]</scope>
    <source>
        <strain evidence="2 3">CCMR0081</strain>
    </source>
</reference>
<comment type="caution">
    <text evidence="2">The sequence shown here is derived from an EMBL/GenBank/DDBJ whole genome shotgun (WGS) entry which is preliminary data.</text>
</comment>
<evidence type="ECO:0000313" key="2">
    <source>
        <dbReference type="EMBL" id="NEZ61087.1"/>
    </source>
</evidence>
<dbReference type="Gene3D" id="3.30.420.150">
    <property type="entry name" value="Exopolyphosphatase. Domain 2"/>
    <property type="match status" value="1"/>
</dbReference>
<feature type="domain" description="Ppx/GppA phosphatase N-terminal" evidence="1">
    <location>
        <begin position="5"/>
        <end position="68"/>
    </location>
</feature>
<dbReference type="EMBL" id="QXHD01000004">
    <property type="protein sequence ID" value="NEZ61087.1"/>
    <property type="molecule type" value="Genomic_DNA"/>
</dbReference>
<dbReference type="SUPFAM" id="SSF53067">
    <property type="entry name" value="Actin-like ATPase domain"/>
    <property type="match status" value="1"/>
</dbReference>
<gene>
    <name evidence="2" type="ORF">DXZ20_36715</name>
</gene>
<dbReference type="AlphaFoldDB" id="A0A6M0RXX3"/>
<accession>A0A6M0RXX3</accession>
<dbReference type="InterPro" id="IPR043129">
    <property type="entry name" value="ATPase_NBD"/>
</dbReference>